<evidence type="ECO:0000256" key="4">
    <source>
        <dbReference type="SAM" id="Coils"/>
    </source>
</evidence>
<dbReference type="InterPro" id="IPR001452">
    <property type="entry name" value="SH3_domain"/>
</dbReference>
<accession>A0A3B3RMJ3</accession>
<evidence type="ECO:0000256" key="5">
    <source>
        <dbReference type="SAM" id="MobiDB-lite"/>
    </source>
</evidence>
<feature type="domain" description="SH3" evidence="6">
    <location>
        <begin position="277"/>
        <end position="355"/>
    </location>
</feature>
<evidence type="ECO:0000256" key="2">
    <source>
        <dbReference type="PROSITE-ProRule" id="PRU00192"/>
    </source>
</evidence>
<dbReference type="SUPFAM" id="SSF48452">
    <property type="entry name" value="TPR-like"/>
    <property type="match status" value="1"/>
</dbReference>
<protein>
    <submittedName>
        <fullName evidence="7">SH3 domain and tetratricopeptide repeats 1</fullName>
    </submittedName>
</protein>
<evidence type="ECO:0000256" key="3">
    <source>
        <dbReference type="PROSITE-ProRule" id="PRU00339"/>
    </source>
</evidence>
<dbReference type="PANTHER" id="PTHR22647">
    <property type="entry name" value="SH3 DOMAIN AND TETRATRICOPEPTIDE REPEATS CONTAINING PROTEIN"/>
    <property type="match status" value="1"/>
</dbReference>
<dbReference type="STRING" id="1676925.ENSPKIP00000019694"/>
<keyword evidence="4" id="KW-0175">Coiled coil</keyword>
<feature type="region of interest" description="Disordered" evidence="5">
    <location>
        <begin position="448"/>
        <end position="471"/>
    </location>
</feature>
<feature type="compositionally biased region" description="Basic and acidic residues" evidence="5">
    <location>
        <begin position="21"/>
        <end position="32"/>
    </location>
</feature>
<evidence type="ECO:0000259" key="6">
    <source>
        <dbReference type="PROSITE" id="PS50002"/>
    </source>
</evidence>
<dbReference type="OrthoDB" id="9927874at2759"/>
<feature type="region of interest" description="Disordered" evidence="5">
    <location>
        <begin position="1"/>
        <end position="54"/>
    </location>
</feature>
<sequence>MTSSKIRDSVQVGNGLQADFQDLRNTKDPQTEERDEVSLINGNGSDYRERDYDSQRGAAASKGSLVIPEISYPSALSIRLSAVRGFDRQPDEELQEVLRAKLCDLEADSGGIRTLFSELSAQLLSINSEEDTIFITFKSFEELWRFHTHYTMGFLGHCMENLLLDQDFWLSSLEQENAGIEAVVQEEMLNLLYKGILIQEGSFFGRCTANQMFDSSTSGRDLYLEQGDIGIFEPPFMGSDWTVQSLVDGSRGTKCRPAVEPIIPFHQWFLKSCCEHILVGRGKLTCDFPCQFATGSCVATRQSDASSPDELSFERGDVIHVVGLLVSCLQWFLGRHEGTGSLGLVRSSFVKPASSLRESPEIFLEDEDGLLNGVTLERVKAEALTQLRESCRNDIGAIYRLDLIEVSDFLKGSPRNPSSKEDIVLEREELRTKVDRILKELSTLEADTAPAEEVETSLEGNDEGDQEAGGEGGSVCFTVSVTEDGHDPEGVQPLLAFLNVREYQPQFAGLYHFSLKFVCSLFRGHSDEEELVAYLGAARETARKRRLFWAQSRLCFLLGKLCARRVKLSQARVYFEEALGITREDFADWHLLTAIHANLAVVYLTQKNTEKYVDSSERVAALRMGVGGHVCSTGREPEVLRYALKKAVLAGSKAAEARVCFLLAKLHCTLGESWSAVPFVERLQVLMEELPGAGQLPPSHGYLALGRLYSESGLPHLATSSLRRASLHPSASLETHLSAISFVLEKQGERIPPQAAPYLRRALALTENTAERSLRQAASMCLSYLLQGQRLLDDALRCMGTLLDSGLSKTPVDATDALLFLAWLHIRNRQPLHALHVLEGLLDIQQIQGVVQNMRAIALRHTGDAKRAAASYRSALDACEEIGSLRNLAVALANRGLLYWHVGAETLGEASLLHAVETFSQLKDEGHEEDFFCVLLELGRFYVSRGQLELEKGKLYYEWALLTAINSGNLHCQLQACRCLCHFYHTLCPDAAQSIIYNERQLVLLRRMGHRSHEGDILETISELYMGLGTDRAYRAALEHTKCSLGLFIDLHRKEKEAFAWLKAGKIYHILGQDELVDLYLQVAQDSGLSTGNTAFLLGLLEVAGDLFFNSSRDRDKALSFYRDRALPIAIRTGDTPSQLRLCNKLTELLMHMQLHRDAVEFAQASLDLSITLGEHLNERVAFHRLGTLYHQLGQLELAEHYYLKALSLCPSPLQFEEETLYYVRVYLTLGDIIFYDLKDPYDAAGYYHLALAAAMDLGNKRAQLKLCTRLATIYHNFLVDRELSLFFYQRARGFATELNVRRINLSPEQHFCSTSRYKTGAT</sequence>
<dbReference type="InterPro" id="IPR042772">
    <property type="entry name" value="SH3TC1/SH3TC2"/>
</dbReference>
<keyword evidence="1 2" id="KW-0728">SH3 domain</keyword>
<dbReference type="InterPro" id="IPR011990">
    <property type="entry name" value="TPR-like_helical_dom_sf"/>
</dbReference>
<dbReference type="SMART" id="SM00326">
    <property type="entry name" value="SH3"/>
    <property type="match status" value="1"/>
</dbReference>
<reference evidence="7" key="2">
    <citation type="submission" date="2025-09" db="UniProtKB">
        <authorList>
            <consortium name="Ensembl"/>
        </authorList>
    </citation>
    <scope>IDENTIFICATION</scope>
</reference>
<dbReference type="PANTHER" id="PTHR22647:SF3">
    <property type="entry name" value="SH3 DOMAIN AND TETRATRICOPEPTIDE REPEAT-CONTAINING PROTEIN 1"/>
    <property type="match status" value="1"/>
</dbReference>
<dbReference type="Gene3D" id="2.30.30.40">
    <property type="entry name" value="SH3 Domains"/>
    <property type="match status" value="1"/>
</dbReference>
<feature type="coiled-coil region" evidence="4">
    <location>
        <begin position="420"/>
        <end position="447"/>
    </location>
</feature>
<evidence type="ECO:0000313" key="8">
    <source>
        <dbReference type="Proteomes" id="UP000261540"/>
    </source>
</evidence>
<dbReference type="SMART" id="SM00028">
    <property type="entry name" value="TPR"/>
    <property type="match status" value="6"/>
</dbReference>
<dbReference type="Pfam" id="PF13424">
    <property type="entry name" value="TPR_12"/>
    <property type="match status" value="1"/>
</dbReference>
<dbReference type="Ensembl" id="ENSPKIT00000000292.1">
    <property type="protein sequence ID" value="ENSPKIP00000019694.1"/>
    <property type="gene ID" value="ENSPKIG00000004761.1"/>
</dbReference>
<organism evidence="7 8">
    <name type="scientific">Paramormyrops kingsleyae</name>
    <dbReference type="NCBI Taxonomy" id="1676925"/>
    <lineage>
        <taxon>Eukaryota</taxon>
        <taxon>Metazoa</taxon>
        <taxon>Chordata</taxon>
        <taxon>Craniata</taxon>
        <taxon>Vertebrata</taxon>
        <taxon>Euteleostomi</taxon>
        <taxon>Actinopterygii</taxon>
        <taxon>Neopterygii</taxon>
        <taxon>Teleostei</taxon>
        <taxon>Osteoglossocephala</taxon>
        <taxon>Osteoglossomorpha</taxon>
        <taxon>Osteoglossiformes</taxon>
        <taxon>Mormyridae</taxon>
        <taxon>Paramormyrops</taxon>
    </lineage>
</organism>
<dbReference type="InterPro" id="IPR036028">
    <property type="entry name" value="SH3-like_dom_sf"/>
</dbReference>
<dbReference type="InterPro" id="IPR019734">
    <property type="entry name" value="TPR_rpt"/>
</dbReference>
<keyword evidence="8" id="KW-1185">Reference proteome</keyword>
<keyword evidence="3" id="KW-0802">TPR repeat</keyword>
<gene>
    <name evidence="7" type="primary">SH3TC1</name>
</gene>
<dbReference type="Proteomes" id="UP000261540">
    <property type="component" value="Unplaced"/>
</dbReference>
<evidence type="ECO:0000256" key="1">
    <source>
        <dbReference type="ARBA" id="ARBA00022443"/>
    </source>
</evidence>
<feature type="compositionally biased region" description="Acidic residues" evidence="5">
    <location>
        <begin position="450"/>
        <end position="468"/>
    </location>
</feature>
<proteinExistence type="predicted"/>
<dbReference type="SUPFAM" id="SSF50044">
    <property type="entry name" value="SH3-domain"/>
    <property type="match status" value="1"/>
</dbReference>
<evidence type="ECO:0000313" key="7">
    <source>
        <dbReference type="Ensembl" id="ENSPKIP00000019694.1"/>
    </source>
</evidence>
<feature type="repeat" description="TPR" evidence="3">
    <location>
        <begin position="1180"/>
        <end position="1213"/>
    </location>
</feature>
<name>A0A3B3RMJ3_9TELE</name>
<reference evidence="7" key="1">
    <citation type="submission" date="2025-08" db="UniProtKB">
        <authorList>
            <consortium name="Ensembl"/>
        </authorList>
    </citation>
    <scope>IDENTIFICATION</scope>
</reference>
<dbReference type="PROSITE" id="PS50005">
    <property type="entry name" value="TPR"/>
    <property type="match status" value="1"/>
</dbReference>
<dbReference type="Gene3D" id="1.25.40.10">
    <property type="entry name" value="Tetratricopeptide repeat domain"/>
    <property type="match status" value="3"/>
</dbReference>
<dbReference type="PROSITE" id="PS50002">
    <property type="entry name" value="SH3"/>
    <property type="match status" value="1"/>
</dbReference>
<dbReference type="GeneTree" id="ENSGT00530000063812"/>